<dbReference type="AlphaFoldDB" id="A0A1H9NPW2"/>
<dbReference type="Proteomes" id="UP000199221">
    <property type="component" value="Unassembled WGS sequence"/>
</dbReference>
<evidence type="ECO:0000313" key="2">
    <source>
        <dbReference type="EMBL" id="SER37996.1"/>
    </source>
</evidence>
<dbReference type="InterPro" id="IPR002734">
    <property type="entry name" value="RibDG_C"/>
</dbReference>
<dbReference type="Pfam" id="PF01872">
    <property type="entry name" value="RibD_C"/>
    <property type="match status" value="1"/>
</dbReference>
<feature type="domain" description="Bacterial bifunctional deaminase-reductase C-terminal" evidence="1">
    <location>
        <begin position="7"/>
        <end position="169"/>
    </location>
</feature>
<reference evidence="2 3" key="1">
    <citation type="submission" date="2016-10" db="EMBL/GenBank/DDBJ databases">
        <authorList>
            <person name="de Groot N.N."/>
        </authorList>
    </citation>
    <scope>NUCLEOTIDE SEQUENCE [LARGE SCALE GENOMIC DNA]</scope>
    <source>
        <strain evidence="2 3">LMG 27941</strain>
    </source>
</reference>
<evidence type="ECO:0000259" key="1">
    <source>
        <dbReference type="Pfam" id="PF01872"/>
    </source>
</evidence>
<gene>
    <name evidence="2" type="ORF">SAMN05216230_107288</name>
</gene>
<organism evidence="2 3">
    <name type="scientific">Pseudomonas soli</name>
    <dbReference type="NCBI Taxonomy" id="1306993"/>
    <lineage>
        <taxon>Bacteria</taxon>
        <taxon>Pseudomonadati</taxon>
        <taxon>Pseudomonadota</taxon>
        <taxon>Gammaproteobacteria</taxon>
        <taxon>Pseudomonadales</taxon>
        <taxon>Pseudomonadaceae</taxon>
        <taxon>Pseudomonas</taxon>
    </lineage>
</organism>
<dbReference type="RefSeq" id="WP_094011764.1">
    <property type="nucleotide sequence ID" value="NZ_FOEQ01000007.1"/>
</dbReference>
<dbReference type="GO" id="GO:0008703">
    <property type="term" value="F:5-amino-6-(5-phosphoribosylamino)uracil reductase activity"/>
    <property type="evidence" value="ECO:0007669"/>
    <property type="project" value="InterPro"/>
</dbReference>
<dbReference type="SUPFAM" id="SSF53597">
    <property type="entry name" value="Dihydrofolate reductase-like"/>
    <property type="match status" value="1"/>
</dbReference>
<dbReference type="PANTHER" id="PTHR38011:SF11">
    <property type="entry name" value="2,5-DIAMINO-6-RIBOSYLAMINO-4(3H)-PYRIMIDINONE 5'-PHOSPHATE REDUCTASE"/>
    <property type="match status" value="1"/>
</dbReference>
<name>A0A1H9NPW2_9PSED</name>
<dbReference type="Gene3D" id="3.40.430.10">
    <property type="entry name" value="Dihydrofolate Reductase, subunit A"/>
    <property type="match status" value="1"/>
</dbReference>
<dbReference type="InterPro" id="IPR024072">
    <property type="entry name" value="DHFR-like_dom_sf"/>
</dbReference>
<proteinExistence type="predicted"/>
<sequence length="178" mass="19225">MPLKASVFIATSLDGYIAREDGGLDWLLGATQSADDHGYAGFMAGVDTLVMGRGTFDKVMTFGEWPYPDARVVVVSSTLKALPQGVSECVELHPGPIPALLEHLQATGAKSLYLDGGKLIQGFLREGLVDELTITRIPVLLGQGIPLFGELAKDVLLQHMRTTSYESGFVQSTYRVVR</sequence>
<accession>A0A1H9NPW2</accession>
<evidence type="ECO:0000313" key="3">
    <source>
        <dbReference type="Proteomes" id="UP000199221"/>
    </source>
</evidence>
<dbReference type="EMBL" id="FOEQ01000007">
    <property type="protein sequence ID" value="SER37996.1"/>
    <property type="molecule type" value="Genomic_DNA"/>
</dbReference>
<dbReference type="GO" id="GO:0009231">
    <property type="term" value="P:riboflavin biosynthetic process"/>
    <property type="evidence" value="ECO:0007669"/>
    <property type="project" value="InterPro"/>
</dbReference>
<protein>
    <submittedName>
        <fullName evidence="2">Dihydrofolate reductase</fullName>
    </submittedName>
</protein>
<dbReference type="InterPro" id="IPR050765">
    <property type="entry name" value="Riboflavin_Biosynth_HTPR"/>
</dbReference>
<dbReference type="PANTHER" id="PTHR38011">
    <property type="entry name" value="DIHYDROFOLATE REDUCTASE FAMILY PROTEIN (AFU_ORTHOLOGUE AFUA_8G06820)"/>
    <property type="match status" value="1"/>
</dbReference>